<evidence type="ECO:0000256" key="1">
    <source>
        <dbReference type="SAM" id="MobiDB-lite"/>
    </source>
</evidence>
<keyword evidence="2" id="KW-0812">Transmembrane</keyword>
<dbReference type="InterPro" id="IPR046675">
    <property type="entry name" value="DUF6545"/>
</dbReference>
<feature type="transmembrane region" description="Helical" evidence="2">
    <location>
        <begin position="169"/>
        <end position="195"/>
    </location>
</feature>
<dbReference type="AlphaFoldDB" id="A0A541BAB3"/>
<dbReference type="OrthoDB" id="4772902at2"/>
<name>A0A541BAB3_9NOCA</name>
<feature type="transmembrane region" description="Helical" evidence="2">
    <location>
        <begin position="215"/>
        <end position="236"/>
    </location>
</feature>
<evidence type="ECO:0000313" key="4">
    <source>
        <dbReference type="EMBL" id="TQF69223.1"/>
    </source>
</evidence>
<feature type="region of interest" description="Disordered" evidence="1">
    <location>
        <begin position="375"/>
        <end position="397"/>
    </location>
</feature>
<feature type="transmembrane region" description="Helical" evidence="2">
    <location>
        <begin position="67"/>
        <end position="87"/>
    </location>
</feature>
<evidence type="ECO:0000259" key="3">
    <source>
        <dbReference type="Pfam" id="PF20182"/>
    </source>
</evidence>
<dbReference type="InterPro" id="IPR050039">
    <property type="entry name" value="MAB_1171c-like"/>
</dbReference>
<dbReference type="NCBIfam" id="NF042915">
    <property type="entry name" value="MAB_1171c_fam"/>
    <property type="match status" value="1"/>
</dbReference>
<keyword evidence="2" id="KW-0472">Membrane</keyword>
<accession>A0A541BAB3</accession>
<reference evidence="4 5" key="1">
    <citation type="submission" date="2019-06" db="EMBL/GenBank/DDBJ databases">
        <title>Rhodococcus spaelei sp. nov., isolated from a cave.</title>
        <authorList>
            <person name="Lee S.D."/>
        </authorList>
    </citation>
    <scope>NUCLEOTIDE SEQUENCE [LARGE SCALE GENOMIC DNA]</scope>
    <source>
        <strain evidence="4 5">C9-5</strain>
    </source>
</reference>
<dbReference type="RefSeq" id="WP_142099012.1">
    <property type="nucleotide sequence ID" value="NZ_VIGH01000004.1"/>
</dbReference>
<organism evidence="4 5">
    <name type="scientific">Rhodococcus spelaei</name>
    <dbReference type="NCBI Taxonomy" id="2546320"/>
    <lineage>
        <taxon>Bacteria</taxon>
        <taxon>Bacillati</taxon>
        <taxon>Actinomycetota</taxon>
        <taxon>Actinomycetes</taxon>
        <taxon>Mycobacteriales</taxon>
        <taxon>Nocardiaceae</taxon>
        <taxon>Rhodococcus</taxon>
    </lineage>
</organism>
<feature type="domain" description="DUF6545" evidence="3">
    <location>
        <begin position="237"/>
        <end position="361"/>
    </location>
</feature>
<feature type="transmembrane region" description="Helical" evidence="2">
    <location>
        <begin position="135"/>
        <end position="157"/>
    </location>
</feature>
<proteinExistence type="predicted"/>
<evidence type="ECO:0000313" key="5">
    <source>
        <dbReference type="Proteomes" id="UP000316256"/>
    </source>
</evidence>
<dbReference type="Proteomes" id="UP000316256">
    <property type="component" value="Unassembled WGS sequence"/>
</dbReference>
<sequence length="397" mass="43745">MPAVVMWPLLIGIWVITVIRLIVMRTGPAQRRINMILVFWAAVATLRAPEVQSALESHLTDIAVIRPLTHLFAMLAGAAILGLAAAITMGPAEPSWRQPLVYAVTLPMGLSLLFLSGESRASGLTIEEAGGWQCAAYFVVYAIPMVIAVTVVLGLCVEVLRSAPARREGVAMVILCMMCVLSLLDNISRPVAAFFSAAHVDNALTRWRAESNDVLFLPEVALVAVVSAIPVVTMLLRRRELRQLAPMWSTLTETVPQVVLPASGFEERLHRTVVEIWDATMMLEPYESAAEDTSLERELDRRGIVGDKRIAVRRSVQLLRACERKRTGRHPLDAAHGRSVDLGNEDPASEKRVLLGLARSWKLAATIAFQDQTDTEFDARERSEVRATPLVTHDPRN</sequence>
<feature type="transmembrane region" description="Helical" evidence="2">
    <location>
        <begin position="6"/>
        <end position="23"/>
    </location>
</feature>
<gene>
    <name evidence="4" type="ORF">FK531_10770</name>
</gene>
<evidence type="ECO:0000256" key="2">
    <source>
        <dbReference type="SAM" id="Phobius"/>
    </source>
</evidence>
<comment type="caution">
    <text evidence="4">The sequence shown here is derived from an EMBL/GenBank/DDBJ whole genome shotgun (WGS) entry which is preliminary data.</text>
</comment>
<keyword evidence="5" id="KW-1185">Reference proteome</keyword>
<dbReference type="EMBL" id="VIGH01000004">
    <property type="protein sequence ID" value="TQF69223.1"/>
    <property type="molecule type" value="Genomic_DNA"/>
</dbReference>
<keyword evidence="2" id="KW-1133">Transmembrane helix</keyword>
<protein>
    <recommendedName>
        <fullName evidence="3">DUF6545 domain-containing protein</fullName>
    </recommendedName>
</protein>
<dbReference type="Pfam" id="PF20182">
    <property type="entry name" value="DUF6545"/>
    <property type="match status" value="1"/>
</dbReference>